<dbReference type="AlphaFoldDB" id="J3CIS0"/>
<keyword evidence="1" id="KW-0812">Transmembrane</keyword>
<accession>J3CIS0</accession>
<name>J3CIS0_9FLAO</name>
<gene>
    <name evidence="2" type="ORF">PMI13_01921</name>
</gene>
<comment type="caution">
    <text evidence="2">The sequence shown here is derived from an EMBL/GenBank/DDBJ whole genome shotgun (WGS) entry which is preliminary data.</text>
</comment>
<evidence type="ECO:0000313" key="2">
    <source>
        <dbReference type="EMBL" id="EJL72429.1"/>
    </source>
</evidence>
<keyword evidence="1" id="KW-1133">Transmembrane helix</keyword>
<evidence type="ECO:0008006" key="4">
    <source>
        <dbReference type="Google" id="ProtNLM"/>
    </source>
</evidence>
<reference evidence="2 3" key="1">
    <citation type="journal article" date="2012" name="J. Bacteriol.">
        <title>Twenty-one genome sequences from Pseudomonas species and 19 genome sequences from diverse bacteria isolated from the rhizosphere and endosphere of Populus deltoides.</title>
        <authorList>
            <person name="Brown S.D."/>
            <person name="Utturkar S.M."/>
            <person name="Klingeman D.M."/>
            <person name="Johnson C.M."/>
            <person name="Martin S.L."/>
            <person name="Land M.L."/>
            <person name="Lu T.Y."/>
            <person name="Schadt C.W."/>
            <person name="Doktycz M.J."/>
            <person name="Pelletier D.A."/>
        </authorList>
    </citation>
    <scope>NUCLEOTIDE SEQUENCE [LARGE SCALE GENOMIC DNA]</scope>
    <source>
        <strain evidence="2 3">CF314</strain>
    </source>
</reference>
<dbReference type="Proteomes" id="UP000007509">
    <property type="component" value="Unassembled WGS sequence"/>
</dbReference>
<dbReference type="PATRIC" id="fig|1144316.3.peg.1930"/>
<protein>
    <recommendedName>
        <fullName evidence="4">Transmembrane protein</fullName>
    </recommendedName>
</protein>
<dbReference type="RefSeq" id="WP_007843024.1">
    <property type="nucleotide sequence ID" value="NZ_AKJY01000032.1"/>
</dbReference>
<sequence>MSPQCNSFSPVESKASEGLTLFIKMIGISLLIITPLSIIIMAIPVFNTKEISTELKIILLSLFTIIASFFAWLIIQKKQKNTTTHIIADEKGLHHYCNRNILHSITFTDLNPNPENGKYDVFLTEYEESAPCLCVYLFEQTLNKSTYKTVNLDIDVVITNGNLLLKNFVKGILIFRPDLKVAPNVLNLFRLEEFDKSNCILSASQSRK</sequence>
<evidence type="ECO:0000313" key="3">
    <source>
        <dbReference type="Proteomes" id="UP000007509"/>
    </source>
</evidence>
<feature type="transmembrane region" description="Helical" evidence="1">
    <location>
        <begin position="21"/>
        <end position="45"/>
    </location>
</feature>
<feature type="transmembrane region" description="Helical" evidence="1">
    <location>
        <begin position="57"/>
        <end position="75"/>
    </location>
</feature>
<evidence type="ECO:0000256" key="1">
    <source>
        <dbReference type="SAM" id="Phobius"/>
    </source>
</evidence>
<organism evidence="2 3">
    <name type="scientific">Chryseobacterium populi</name>
    <dbReference type="NCBI Taxonomy" id="1144316"/>
    <lineage>
        <taxon>Bacteria</taxon>
        <taxon>Pseudomonadati</taxon>
        <taxon>Bacteroidota</taxon>
        <taxon>Flavobacteriia</taxon>
        <taxon>Flavobacteriales</taxon>
        <taxon>Weeksellaceae</taxon>
        <taxon>Chryseobacterium group</taxon>
        <taxon>Chryseobacterium</taxon>
    </lineage>
</organism>
<dbReference type="OrthoDB" id="769178at2"/>
<dbReference type="EMBL" id="AKJY01000032">
    <property type="protein sequence ID" value="EJL72429.1"/>
    <property type="molecule type" value="Genomic_DNA"/>
</dbReference>
<proteinExistence type="predicted"/>
<keyword evidence="3" id="KW-1185">Reference proteome</keyword>
<keyword evidence="1" id="KW-0472">Membrane</keyword>